<protein>
    <submittedName>
        <fullName evidence="2">Uncharacterized protein</fullName>
    </submittedName>
</protein>
<organism evidence="2">
    <name type="scientific">Octactis speculum</name>
    <dbReference type="NCBI Taxonomy" id="3111310"/>
    <lineage>
        <taxon>Eukaryota</taxon>
        <taxon>Sar</taxon>
        <taxon>Stramenopiles</taxon>
        <taxon>Ochrophyta</taxon>
        <taxon>Dictyochophyceae</taxon>
        <taxon>Dictyochales</taxon>
        <taxon>Dictyochaceae</taxon>
        <taxon>Octactis</taxon>
    </lineage>
</organism>
<name>A0A7S2FZ27_9STRA</name>
<gene>
    <name evidence="2" type="ORF">DSPE1174_LOCUS13704</name>
</gene>
<proteinExistence type="predicted"/>
<keyword evidence="1" id="KW-0812">Transmembrane</keyword>
<keyword evidence="1" id="KW-0472">Membrane</keyword>
<feature type="transmembrane region" description="Helical" evidence="1">
    <location>
        <begin position="28"/>
        <end position="47"/>
    </location>
</feature>
<evidence type="ECO:0000256" key="1">
    <source>
        <dbReference type="SAM" id="Phobius"/>
    </source>
</evidence>
<keyword evidence="1" id="KW-1133">Transmembrane helix</keyword>
<sequence length="203" mass="21713">MIPHDDQPRACGSAAQLQETLRRSRSNIPSRVFIVILAAAAMPAAAIDDRFRMDCAKVAPSIQFLQTGTSIFGTNDGVVSSSGLAPRRRQSSVASALAPRRGPGRLDASAAESFAASYFSTYSSPIASGLITWKSAIFDKRLITSSSKVSQNRIVGGDIEEIEGGGDRRPQHKRCRVGIQRLPLLHALLHGRPAGLHTLLALV</sequence>
<reference evidence="2" key="1">
    <citation type="submission" date="2021-01" db="EMBL/GenBank/DDBJ databases">
        <authorList>
            <person name="Corre E."/>
            <person name="Pelletier E."/>
            <person name="Niang G."/>
            <person name="Scheremetjew M."/>
            <person name="Finn R."/>
            <person name="Kale V."/>
            <person name="Holt S."/>
            <person name="Cochrane G."/>
            <person name="Meng A."/>
            <person name="Brown T."/>
            <person name="Cohen L."/>
        </authorList>
    </citation>
    <scope>NUCLEOTIDE SEQUENCE</scope>
    <source>
        <strain evidence="2">CCMP1381</strain>
    </source>
</reference>
<evidence type="ECO:0000313" key="2">
    <source>
        <dbReference type="EMBL" id="CAD9421547.1"/>
    </source>
</evidence>
<dbReference type="EMBL" id="HBGS01027016">
    <property type="protein sequence ID" value="CAD9421547.1"/>
    <property type="molecule type" value="Transcribed_RNA"/>
</dbReference>
<dbReference type="AlphaFoldDB" id="A0A7S2FZ27"/>
<accession>A0A7S2FZ27</accession>